<sequence length="302" mass="31962">MPVSNRLSTTPTAAANDTVVRHVGHALALLAPRWRTWVLQTLAQNEQGMPRKEVIAALPFIPSGSQHHVLTGLTKASLIERPTNPEGGRIYRLTTAGRRALPIHQDIADWARRHVCPGETLPLAEAAEIGFVQIMGVNTIDTLAAVQAVGQAAAADLTGLRPHVTRAEHASYLHDAYHLGLLDRVERGRYELSPAAHDLEPVLSRLAEFAAHHRTTTPAALPTRPVSRTATAEAQGAAPRTTGSARAASAAAVPTRATPPRSVPATAARAPGPRQAPAVPQVAFSHPVGPFGTGNGPARGRW</sequence>
<dbReference type="Proteomes" id="UP001500466">
    <property type="component" value="Unassembled WGS sequence"/>
</dbReference>
<keyword evidence="7" id="KW-1185">Reference proteome</keyword>
<keyword evidence="1" id="KW-0805">Transcription regulation</keyword>
<name>A0ABP9GLV6_9ACTN</name>
<dbReference type="SUPFAM" id="SSF46785">
    <property type="entry name" value="Winged helix' DNA-binding domain"/>
    <property type="match status" value="1"/>
</dbReference>
<organism evidence="6 7">
    <name type="scientific">Yinghuangia aomiensis</name>
    <dbReference type="NCBI Taxonomy" id="676205"/>
    <lineage>
        <taxon>Bacteria</taxon>
        <taxon>Bacillati</taxon>
        <taxon>Actinomycetota</taxon>
        <taxon>Actinomycetes</taxon>
        <taxon>Kitasatosporales</taxon>
        <taxon>Streptomycetaceae</taxon>
        <taxon>Yinghuangia</taxon>
    </lineage>
</organism>
<evidence type="ECO:0000256" key="2">
    <source>
        <dbReference type="ARBA" id="ARBA00023125"/>
    </source>
</evidence>
<keyword evidence="2" id="KW-0238">DNA-binding</keyword>
<proteinExistence type="predicted"/>
<dbReference type="PANTHER" id="PTHR33204">
    <property type="entry name" value="TRANSCRIPTIONAL REGULATOR, MARR FAMILY"/>
    <property type="match status" value="1"/>
</dbReference>
<keyword evidence="3" id="KW-0804">Transcription</keyword>
<dbReference type="EMBL" id="BAABHS010000001">
    <property type="protein sequence ID" value="GAA4947631.1"/>
    <property type="molecule type" value="Genomic_DNA"/>
</dbReference>
<evidence type="ECO:0000256" key="1">
    <source>
        <dbReference type="ARBA" id="ARBA00023015"/>
    </source>
</evidence>
<evidence type="ECO:0000259" key="5">
    <source>
        <dbReference type="Pfam" id="PF01638"/>
    </source>
</evidence>
<feature type="compositionally biased region" description="Low complexity" evidence="4">
    <location>
        <begin position="237"/>
        <end position="283"/>
    </location>
</feature>
<reference evidence="7" key="1">
    <citation type="journal article" date="2019" name="Int. J. Syst. Evol. Microbiol.">
        <title>The Global Catalogue of Microorganisms (GCM) 10K type strain sequencing project: providing services to taxonomists for standard genome sequencing and annotation.</title>
        <authorList>
            <consortium name="The Broad Institute Genomics Platform"/>
            <consortium name="The Broad Institute Genome Sequencing Center for Infectious Disease"/>
            <person name="Wu L."/>
            <person name="Ma J."/>
        </authorList>
    </citation>
    <scope>NUCLEOTIDE SEQUENCE [LARGE SCALE GENOMIC DNA]</scope>
    <source>
        <strain evidence="7">JCM 17986</strain>
    </source>
</reference>
<dbReference type="InterPro" id="IPR036388">
    <property type="entry name" value="WH-like_DNA-bd_sf"/>
</dbReference>
<dbReference type="InterPro" id="IPR036390">
    <property type="entry name" value="WH_DNA-bd_sf"/>
</dbReference>
<feature type="compositionally biased region" description="Low complexity" evidence="4">
    <location>
        <begin position="216"/>
        <end position="225"/>
    </location>
</feature>
<protein>
    <recommendedName>
        <fullName evidence="5">HTH hxlR-type domain-containing protein</fullName>
    </recommendedName>
</protein>
<evidence type="ECO:0000313" key="7">
    <source>
        <dbReference type="Proteomes" id="UP001500466"/>
    </source>
</evidence>
<dbReference type="PANTHER" id="PTHR33204:SF37">
    <property type="entry name" value="HTH-TYPE TRANSCRIPTIONAL REGULATOR YODB"/>
    <property type="match status" value="1"/>
</dbReference>
<comment type="caution">
    <text evidence="6">The sequence shown here is derived from an EMBL/GenBank/DDBJ whole genome shotgun (WGS) entry which is preliminary data.</text>
</comment>
<dbReference type="InterPro" id="IPR002577">
    <property type="entry name" value="HTH_HxlR"/>
</dbReference>
<accession>A0ABP9GLV6</accession>
<dbReference type="Pfam" id="PF01638">
    <property type="entry name" value="HxlR"/>
    <property type="match status" value="1"/>
</dbReference>
<feature type="domain" description="HTH hxlR-type" evidence="5">
    <location>
        <begin position="30"/>
        <end position="115"/>
    </location>
</feature>
<evidence type="ECO:0000313" key="6">
    <source>
        <dbReference type="EMBL" id="GAA4947631.1"/>
    </source>
</evidence>
<gene>
    <name evidence="6" type="ORF">GCM10023205_04480</name>
</gene>
<feature type="region of interest" description="Disordered" evidence="4">
    <location>
        <begin position="215"/>
        <end position="302"/>
    </location>
</feature>
<evidence type="ECO:0000256" key="3">
    <source>
        <dbReference type="ARBA" id="ARBA00023163"/>
    </source>
</evidence>
<feature type="compositionally biased region" description="Gly residues" evidence="4">
    <location>
        <begin position="291"/>
        <end position="302"/>
    </location>
</feature>
<dbReference type="Gene3D" id="1.10.10.10">
    <property type="entry name" value="Winged helix-like DNA-binding domain superfamily/Winged helix DNA-binding domain"/>
    <property type="match status" value="1"/>
</dbReference>
<evidence type="ECO:0000256" key="4">
    <source>
        <dbReference type="SAM" id="MobiDB-lite"/>
    </source>
</evidence>
<dbReference type="RefSeq" id="WP_345673483.1">
    <property type="nucleotide sequence ID" value="NZ_BAABHS010000001.1"/>
</dbReference>